<dbReference type="InterPro" id="IPR032816">
    <property type="entry name" value="VTT_dom"/>
</dbReference>
<feature type="compositionally biased region" description="Low complexity" evidence="1">
    <location>
        <begin position="442"/>
        <end position="453"/>
    </location>
</feature>
<feature type="domain" description="VTT" evidence="3">
    <location>
        <begin position="182"/>
        <end position="324"/>
    </location>
</feature>
<feature type="compositionally biased region" description="Low complexity" evidence="1">
    <location>
        <begin position="398"/>
        <end position="422"/>
    </location>
</feature>
<feature type="transmembrane region" description="Helical" evidence="2">
    <location>
        <begin position="355"/>
        <end position="376"/>
    </location>
</feature>
<feature type="region of interest" description="Disordered" evidence="1">
    <location>
        <begin position="50"/>
        <end position="82"/>
    </location>
</feature>
<keyword evidence="2" id="KW-0812">Transmembrane</keyword>
<keyword evidence="2" id="KW-1133">Transmembrane helix</keyword>
<evidence type="ECO:0000256" key="1">
    <source>
        <dbReference type="SAM" id="MobiDB-lite"/>
    </source>
</evidence>
<dbReference type="PANTHER" id="PTHR46826">
    <property type="match status" value="1"/>
</dbReference>
<gene>
    <name evidence="4" type="ORF">DTER00134_LOCUS13676</name>
</gene>
<accession>A0A7S3VP36</accession>
<feature type="transmembrane region" description="Helical" evidence="2">
    <location>
        <begin position="161"/>
        <end position="182"/>
    </location>
</feature>
<sequence length="467" mass="48157">MLSSMQSLRGASLLLAPPCPRLPSAPRTCPIFSSNCSSKSNSNGTICCSSPVPTSMGETPSTSGRPFSHSREEKPQQEGGKPMLACISRSSSSITSPIGEGEDSSSRGRQNLLSSLGTLLFLLAPPAISLLLPGVASASGGTLSGGALDLFRQFLGGVEGLGPWGPVAFVLVVMLCEMVPLFPTQPLSLASGLLFGAINGALVMLLGVTLAAVNAFLIARGVGRPLAQKVIEWEMKSHEGKEDGSEEGGGEGGMASKMSEVQRTIERGGLWQQITAITLLRLTPVVPFSASNYLLGLTPVQLPAFLGGTVGGMTVWSVLYASLGGASRKLLDNGADIGSLLADLGGKASAMSANIAGYSLVIIGGVAVVYFVKIMVQKKSATSPSSTMPLAGTESIASSNSDNWQKQQQQQQQQSSPQGQSSEAGSKADAPASTAGARGSPQAQAQQQQQQQQLRGTPQANDALQNK</sequence>
<keyword evidence="2" id="KW-0472">Membrane</keyword>
<dbReference type="EMBL" id="HBIP01022833">
    <property type="protein sequence ID" value="CAE0498603.1"/>
    <property type="molecule type" value="Transcribed_RNA"/>
</dbReference>
<protein>
    <recommendedName>
        <fullName evidence="3">VTT domain-containing protein</fullName>
    </recommendedName>
</protein>
<feature type="compositionally biased region" description="Polar residues" evidence="1">
    <location>
        <begin position="50"/>
        <end position="65"/>
    </location>
</feature>
<organism evidence="4">
    <name type="scientific">Dunaliella tertiolecta</name>
    <name type="common">Green alga</name>
    <dbReference type="NCBI Taxonomy" id="3047"/>
    <lineage>
        <taxon>Eukaryota</taxon>
        <taxon>Viridiplantae</taxon>
        <taxon>Chlorophyta</taxon>
        <taxon>core chlorophytes</taxon>
        <taxon>Chlorophyceae</taxon>
        <taxon>CS clade</taxon>
        <taxon>Chlamydomonadales</taxon>
        <taxon>Dunaliellaceae</taxon>
        <taxon>Dunaliella</taxon>
    </lineage>
</organism>
<feature type="compositionally biased region" description="Polar residues" evidence="1">
    <location>
        <begin position="454"/>
        <end position="467"/>
    </location>
</feature>
<proteinExistence type="predicted"/>
<feature type="transmembrane region" description="Helical" evidence="2">
    <location>
        <begin position="194"/>
        <end position="219"/>
    </location>
</feature>
<dbReference type="PANTHER" id="PTHR46826:SF1">
    <property type="entry name" value="TVP38_TMEM64 FAMILY MEMBRANE PROTEIN YDJX"/>
    <property type="match status" value="1"/>
</dbReference>
<dbReference type="Pfam" id="PF09335">
    <property type="entry name" value="VTT_dom"/>
    <property type="match status" value="1"/>
</dbReference>
<feature type="transmembrane region" description="Helical" evidence="2">
    <location>
        <begin position="302"/>
        <end position="323"/>
    </location>
</feature>
<reference evidence="4" key="1">
    <citation type="submission" date="2021-01" db="EMBL/GenBank/DDBJ databases">
        <authorList>
            <person name="Corre E."/>
            <person name="Pelletier E."/>
            <person name="Niang G."/>
            <person name="Scheremetjew M."/>
            <person name="Finn R."/>
            <person name="Kale V."/>
            <person name="Holt S."/>
            <person name="Cochrane G."/>
            <person name="Meng A."/>
            <person name="Brown T."/>
            <person name="Cohen L."/>
        </authorList>
    </citation>
    <scope>NUCLEOTIDE SEQUENCE</scope>
    <source>
        <strain evidence="4">CCMP1320</strain>
    </source>
</reference>
<name>A0A7S3VP36_DUNTE</name>
<evidence type="ECO:0000259" key="3">
    <source>
        <dbReference type="Pfam" id="PF09335"/>
    </source>
</evidence>
<dbReference type="AlphaFoldDB" id="A0A7S3VP36"/>
<dbReference type="InterPro" id="IPR053240">
    <property type="entry name" value="VTT_domain"/>
</dbReference>
<feature type="region of interest" description="Disordered" evidence="1">
    <location>
        <begin position="382"/>
        <end position="467"/>
    </location>
</feature>
<evidence type="ECO:0000256" key="2">
    <source>
        <dbReference type="SAM" id="Phobius"/>
    </source>
</evidence>
<feature type="transmembrane region" description="Helical" evidence="2">
    <location>
        <begin position="116"/>
        <end position="141"/>
    </location>
</feature>
<evidence type="ECO:0000313" key="4">
    <source>
        <dbReference type="EMBL" id="CAE0498603.1"/>
    </source>
</evidence>